<keyword evidence="11" id="KW-0732">Signal</keyword>
<evidence type="ECO:0000256" key="6">
    <source>
        <dbReference type="ARBA" id="ARBA00022989"/>
    </source>
</evidence>
<dbReference type="Proteomes" id="UP001153365">
    <property type="component" value="Unassembled WGS sequence"/>
</dbReference>
<comment type="function">
    <text evidence="9 10">Intramembrane glycolipid transporter that operates in the biosynthetic pathway of dolichol-linked oligosaccharides, the glycan precursors employed in protein asparagine (N)-glycosylation. The sequential addition of sugars to dolichol pyrophosphate produces dolichol-linked oligosaccharides containing fourteen sugars, including two GlcNAcs, nine mannoses and three glucoses. Once assembled, the oligosaccharide is transferred from the lipid to nascent proteins by oligosaccharyltransferases. The assembly of dolichol-linked oligosaccharides begins on the cytosolic side of the endoplasmic reticulum membrane and finishes in its lumen. RFT1 could mediate the translocation of the cytosolically oriented intermediate DolPP-GlcNAc2Man5, produced by ALG11, into the ER lumen where dolichol-linked oligosaccharides assembly continues. However, the intramembrane lipid transporter activity could not be confirmed in vitro.</text>
</comment>
<accession>A0AAV0AHY1</accession>
<sequence>MGLSLTNLGLSLIGLQLISRLSTFVLNQALIRLVSPESLGRSSVQFEVLINTILFLSRESIRINLSRSQDEFKSLMTDDENNSHGGDKELDCSEGPSKVDFNKAVKNFRKRRKQQILNISFLSIPLGFITSTVLFTTYYYYSDLKTLSNEPRSLISKLNVPEPSRLSGLYLFCLDRFDCLKASLFIYYVSSLIELMSEPAYLYLILIGRVDRRIRVEGLSLLTRTFLNFTIVFLGSYLSTPLKSFFKIRSLDSNLFDDDQFSLLAFSLGQLGFSLTLLIGLWFNVLEQSNRNNNKADNRRFDLVPQNLNVDGQNSLIKLENWLDYTELKLCFALFRQSILKQFLTEGDKMFIAKFCPIANQGGYALAMNYGSLVARIVFHPIEETSRLFFSKNLSNPSLILSSKEPELAKNKDIMIKSQEKEESSERSVQLLLNLIKFYNYLGLILISFGPPYIQLLLTILIGTRSDYLREGNLSTVVIVLKTYCFLLPLLGINGVLEGFCQSVSNQAQLDRMSKMMIFWCVAFIAAVRVFSSDYSRISLGVSSEVAIVLATVVNMICRIIFGWNFLVQFSKTSHRNYISPKNTQTIKSTKSNSTDDDKENYYREVGSKGIGFQKCLPSYIGSMSFLIFGYLTRLSESSYILINNDSNGHSEGEHAGDVSMSMISHVTNNKTFQFKHILIGFISFTLCFFITLLSERKNIEKVFKGSKGFMKIKNKND</sequence>
<dbReference type="GO" id="GO:0034203">
    <property type="term" value="P:glycolipid translocation"/>
    <property type="evidence" value="ECO:0007669"/>
    <property type="project" value="TreeGrafter"/>
</dbReference>
<evidence type="ECO:0000256" key="11">
    <source>
        <dbReference type="SAM" id="SignalP"/>
    </source>
</evidence>
<dbReference type="AlphaFoldDB" id="A0AAV0AHY1"/>
<dbReference type="EMBL" id="CALTRL010000416">
    <property type="protein sequence ID" value="CAH7667998.1"/>
    <property type="molecule type" value="Genomic_DNA"/>
</dbReference>
<dbReference type="GO" id="GO:0005789">
    <property type="term" value="C:endoplasmic reticulum membrane"/>
    <property type="evidence" value="ECO:0007669"/>
    <property type="project" value="UniProtKB-SubCell"/>
</dbReference>
<dbReference type="PANTHER" id="PTHR13117">
    <property type="entry name" value="ENDOPLASMIC RETICULUM MULTISPAN TRANSMEMBRANE PROTEIN-RELATED"/>
    <property type="match status" value="1"/>
</dbReference>
<feature type="transmembrane region" description="Helical" evidence="10">
    <location>
        <begin position="547"/>
        <end position="568"/>
    </location>
</feature>
<proteinExistence type="inferred from homology"/>
<evidence type="ECO:0000256" key="2">
    <source>
        <dbReference type="ARBA" id="ARBA00004922"/>
    </source>
</evidence>
<keyword evidence="5 10" id="KW-0256">Endoplasmic reticulum</keyword>
<feature type="signal peptide" evidence="11">
    <location>
        <begin position="1"/>
        <end position="23"/>
    </location>
</feature>
<dbReference type="GO" id="GO:0006488">
    <property type="term" value="P:dolichol-linked oligosaccharide biosynthetic process"/>
    <property type="evidence" value="ECO:0007669"/>
    <property type="project" value="InterPro"/>
</dbReference>
<protein>
    <recommendedName>
        <fullName evidence="8 10">Man(5)GlcNAc(2)-PP-dolichol translocation protein RFT1</fullName>
    </recommendedName>
</protein>
<dbReference type="InterPro" id="IPR007594">
    <property type="entry name" value="RFT1"/>
</dbReference>
<comment type="pathway">
    <text evidence="2">Protein modification; protein glycosylation.</text>
</comment>
<feature type="transmembrane region" description="Helical" evidence="10">
    <location>
        <begin position="116"/>
        <end position="141"/>
    </location>
</feature>
<dbReference type="Pfam" id="PF04506">
    <property type="entry name" value="Rft-1"/>
    <property type="match status" value="2"/>
</dbReference>
<feature type="transmembrane region" description="Helical" evidence="10">
    <location>
        <begin position="185"/>
        <end position="207"/>
    </location>
</feature>
<evidence type="ECO:0000256" key="9">
    <source>
        <dbReference type="ARBA" id="ARBA00045912"/>
    </source>
</evidence>
<organism evidence="12 13">
    <name type="scientific">Phakopsora pachyrhizi</name>
    <name type="common">Asian soybean rust disease fungus</name>
    <dbReference type="NCBI Taxonomy" id="170000"/>
    <lineage>
        <taxon>Eukaryota</taxon>
        <taxon>Fungi</taxon>
        <taxon>Dikarya</taxon>
        <taxon>Basidiomycota</taxon>
        <taxon>Pucciniomycotina</taxon>
        <taxon>Pucciniomycetes</taxon>
        <taxon>Pucciniales</taxon>
        <taxon>Phakopsoraceae</taxon>
        <taxon>Phakopsora</taxon>
    </lineage>
</organism>
<evidence type="ECO:0000313" key="12">
    <source>
        <dbReference type="EMBL" id="CAH7667998.1"/>
    </source>
</evidence>
<feature type="transmembrane region" description="Helical" evidence="10">
    <location>
        <begin position="438"/>
        <end position="462"/>
    </location>
</feature>
<evidence type="ECO:0000256" key="5">
    <source>
        <dbReference type="ARBA" id="ARBA00022824"/>
    </source>
</evidence>
<comment type="caution">
    <text evidence="12">The sequence shown here is derived from an EMBL/GenBank/DDBJ whole genome shotgun (WGS) entry which is preliminary data.</text>
</comment>
<comment type="subcellular location">
    <subcellularLocation>
        <location evidence="1 10">Endoplasmic reticulum membrane</location>
        <topology evidence="1 10">Multi-pass membrane protein</topology>
    </subcellularLocation>
</comment>
<keyword evidence="10" id="KW-0813">Transport</keyword>
<dbReference type="PANTHER" id="PTHR13117:SF5">
    <property type="entry name" value="PROTEIN RFT1 HOMOLOG"/>
    <property type="match status" value="1"/>
</dbReference>
<keyword evidence="7 10" id="KW-0472">Membrane</keyword>
<reference evidence="12" key="1">
    <citation type="submission" date="2022-06" db="EMBL/GenBank/DDBJ databases">
        <authorList>
            <consortium name="SYNGENTA / RWTH Aachen University"/>
        </authorList>
    </citation>
    <scope>NUCLEOTIDE SEQUENCE</scope>
</reference>
<feature type="chain" id="PRO_5043494014" description="Man(5)GlcNAc(2)-PP-dolichol translocation protein RFT1" evidence="11">
    <location>
        <begin position="24"/>
        <end position="718"/>
    </location>
</feature>
<evidence type="ECO:0000256" key="7">
    <source>
        <dbReference type="ARBA" id="ARBA00023136"/>
    </source>
</evidence>
<keyword evidence="4 10" id="KW-0812">Transmembrane</keyword>
<comment type="similarity">
    <text evidence="3 10">Belongs to the RFT1 family.</text>
</comment>
<feature type="transmembrane region" description="Helical" evidence="10">
    <location>
        <begin position="474"/>
        <end position="497"/>
    </location>
</feature>
<evidence type="ECO:0000256" key="10">
    <source>
        <dbReference type="RuleBase" id="RU365067"/>
    </source>
</evidence>
<evidence type="ECO:0000313" key="13">
    <source>
        <dbReference type="Proteomes" id="UP001153365"/>
    </source>
</evidence>
<evidence type="ECO:0000256" key="3">
    <source>
        <dbReference type="ARBA" id="ARBA00010288"/>
    </source>
</evidence>
<feature type="transmembrane region" description="Helical" evidence="10">
    <location>
        <begin position="617"/>
        <end position="633"/>
    </location>
</feature>
<feature type="transmembrane region" description="Helical" evidence="10">
    <location>
        <begin position="677"/>
        <end position="695"/>
    </location>
</feature>
<keyword evidence="13" id="KW-1185">Reference proteome</keyword>
<evidence type="ECO:0000256" key="8">
    <source>
        <dbReference type="ARBA" id="ARBA00044793"/>
    </source>
</evidence>
<evidence type="ECO:0000256" key="1">
    <source>
        <dbReference type="ARBA" id="ARBA00004477"/>
    </source>
</evidence>
<keyword evidence="6 10" id="KW-1133">Transmembrane helix</keyword>
<name>A0AAV0AHY1_PHAPC</name>
<feature type="transmembrane region" description="Helical" evidence="10">
    <location>
        <begin position="219"/>
        <end position="240"/>
    </location>
</feature>
<feature type="transmembrane region" description="Helical" evidence="10">
    <location>
        <begin position="260"/>
        <end position="285"/>
    </location>
</feature>
<feature type="transmembrane region" description="Helical" evidence="10">
    <location>
        <begin position="517"/>
        <end position="535"/>
    </location>
</feature>
<evidence type="ECO:0000256" key="4">
    <source>
        <dbReference type="ARBA" id="ARBA00022692"/>
    </source>
</evidence>
<gene>
    <name evidence="12" type="ORF">PPACK8108_LOCUS2455</name>
</gene>